<evidence type="ECO:0000313" key="2">
    <source>
        <dbReference type="Proteomes" id="UP000231453"/>
    </source>
</evidence>
<name>A0A2M7VBN9_9BACT</name>
<dbReference type="AlphaFoldDB" id="A0A2M7VBN9"/>
<protein>
    <submittedName>
        <fullName evidence="1">Uncharacterized protein</fullName>
    </submittedName>
</protein>
<accession>A0A2M7VBN9</accession>
<dbReference type="EMBL" id="PFPL01000018">
    <property type="protein sequence ID" value="PIZ96556.1"/>
    <property type="molecule type" value="Genomic_DNA"/>
</dbReference>
<dbReference type="Proteomes" id="UP000231453">
    <property type="component" value="Unassembled WGS sequence"/>
</dbReference>
<reference evidence="2" key="1">
    <citation type="submission" date="2017-09" db="EMBL/GenBank/DDBJ databases">
        <title>Depth-based differentiation of microbial function through sediment-hosted aquifers and enrichment of novel symbionts in the deep terrestrial subsurface.</title>
        <authorList>
            <person name="Probst A.J."/>
            <person name="Ladd B."/>
            <person name="Jarett J.K."/>
            <person name="Geller-Mcgrath D.E."/>
            <person name="Sieber C.M.K."/>
            <person name="Emerson J.B."/>
            <person name="Anantharaman K."/>
            <person name="Thomas B.C."/>
            <person name="Malmstrom R."/>
            <person name="Stieglmeier M."/>
            <person name="Klingl A."/>
            <person name="Woyke T."/>
            <person name="Ryan C.M."/>
            <person name="Banfield J.F."/>
        </authorList>
    </citation>
    <scope>NUCLEOTIDE SEQUENCE [LARGE SCALE GENOMIC DNA]</scope>
</reference>
<evidence type="ECO:0000313" key="1">
    <source>
        <dbReference type="EMBL" id="PIZ96556.1"/>
    </source>
</evidence>
<gene>
    <name evidence="1" type="ORF">COX80_01055</name>
</gene>
<proteinExistence type="predicted"/>
<sequence length="328" mass="38271">MLNKTYPKINIRSKCELSKRISHKKLPRQDALTLINDVKNNFEKYWKDNISKSKPEKNKYVRNAKRTPLGKLLKIINSKILAPHDNIVPNFIFGGPKGRDHVKAAYSLLGTYKKRTLLKADLQGFFEQIDEKNVIDFFLKCDCDYKTAKFLGYICCVFDGQKGSNSKKRVLARGFSTSSRLAVWCNLDVFIELDRLVKKRLKGYDPRLAIFVDDIGITASRVPIDLMDNLYKEIKELFEGKKQKQPLILNDKKKDIKQHFEGMEILGSFLYRNKLKLGKKSFSNKQKIKSLLKEKNVTNMKKIKNKYRSIKQYEKYVEMQGKQKNKIL</sequence>
<organism evidence="1 2">
    <name type="scientific">Candidatus Magasanikbacteria bacterium CG_4_10_14_0_2_um_filter_33_14</name>
    <dbReference type="NCBI Taxonomy" id="1974636"/>
    <lineage>
        <taxon>Bacteria</taxon>
        <taxon>Candidatus Magasanikiibacteriota</taxon>
    </lineage>
</organism>
<comment type="caution">
    <text evidence="1">The sequence shown here is derived from an EMBL/GenBank/DDBJ whole genome shotgun (WGS) entry which is preliminary data.</text>
</comment>